<feature type="transmembrane region" description="Helical" evidence="1">
    <location>
        <begin position="53"/>
        <end position="80"/>
    </location>
</feature>
<dbReference type="AlphaFoldDB" id="A0AA87Z9Y7"/>
<protein>
    <submittedName>
        <fullName evidence="2">Uncharacterized protein</fullName>
    </submittedName>
</protein>
<gene>
    <name evidence="2" type="ORF">TIFTF001_003081</name>
</gene>
<keyword evidence="1" id="KW-1133">Transmembrane helix</keyword>
<evidence type="ECO:0000313" key="2">
    <source>
        <dbReference type="EMBL" id="GMN31057.1"/>
    </source>
</evidence>
<reference evidence="2" key="1">
    <citation type="submission" date="2023-07" db="EMBL/GenBank/DDBJ databases">
        <title>draft genome sequence of fig (Ficus carica).</title>
        <authorList>
            <person name="Takahashi T."/>
            <person name="Nishimura K."/>
        </authorList>
    </citation>
    <scope>NUCLEOTIDE SEQUENCE</scope>
</reference>
<keyword evidence="1" id="KW-0472">Membrane</keyword>
<keyword evidence="3" id="KW-1185">Reference proteome</keyword>
<dbReference type="Proteomes" id="UP001187192">
    <property type="component" value="Unassembled WGS sequence"/>
</dbReference>
<organism evidence="2 3">
    <name type="scientific">Ficus carica</name>
    <name type="common">Common fig</name>
    <dbReference type="NCBI Taxonomy" id="3494"/>
    <lineage>
        <taxon>Eukaryota</taxon>
        <taxon>Viridiplantae</taxon>
        <taxon>Streptophyta</taxon>
        <taxon>Embryophyta</taxon>
        <taxon>Tracheophyta</taxon>
        <taxon>Spermatophyta</taxon>
        <taxon>Magnoliopsida</taxon>
        <taxon>eudicotyledons</taxon>
        <taxon>Gunneridae</taxon>
        <taxon>Pentapetalae</taxon>
        <taxon>rosids</taxon>
        <taxon>fabids</taxon>
        <taxon>Rosales</taxon>
        <taxon>Moraceae</taxon>
        <taxon>Ficeae</taxon>
        <taxon>Ficus</taxon>
    </lineage>
</organism>
<proteinExistence type="predicted"/>
<comment type="caution">
    <text evidence="2">The sequence shown here is derived from an EMBL/GenBank/DDBJ whole genome shotgun (WGS) entry which is preliminary data.</text>
</comment>
<evidence type="ECO:0000256" key="1">
    <source>
        <dbReference type="SAM" id="Phobius"/>
    </source>
</evidence>
<evidence type="ECO:0000313" key="3">
    <source>
        <dbReference type="Proteomes" id="UP001187192"/>
    </source>
</evidence>
<name>A0AA87Z9Y7_FICCA</name>
<accession>A0AA87Z9Y7</accession>
<dbReference type="EMBL" id="BTGU01000003">
    <property type="protein sequence ID" value="GMN31057.1"/>
    <property type="molecule type" value="Genomic_DNA"/>
</dbReference>
<sequence length="130" mass="14712">MFTNVKPHGFSLIPRTVRALQTLALSGGCALLVRSLQLKWWAMRTMRRVKGVFTVLVVVVVPRDFALMKLAFLLLIQMILSTKHTLDTLSCGGRWSSLVINNHCNLGSQHPDHSPQLFFFIWHRVGIKAC</sequence>
<keyword evidence="1" id="KW-0812">Transmembrane</keyword>
<dbReference type="PROSITE" id="PS51257">
    <property type="entry name" value="PROKAR_LIPOPROTEIN"/>
    <property type="match status" value="1"/>
</dbReference>